<sequence length="51" mass="5915">MTDKEHAKDDDPERDEERRPSRRCNSERAAVFLGLLVQVVTLIGEISDLFR</sequence>
<keyword evidence="2" id="KW-0812">Transmembrane</keyword>
<dbReference type="Proteomes" id="UP001595690">
    <property type="component" value="Unassembled WGS sequence"/>
</dbReference>
<feature type="transmembrane region" description="Helical" evidence="2">
    <location>
        <begin position="29"/>
        <end position="47"/>
    </location>
</feature>
<accession>A0ABV8BSV0</accession>
<protein>
    <submittedName>
        <fullName evidence="3">Uncharacterized protein</fullName>
    </submittedName>
</protein>
<gene>
    <name evidence="3" type="ORF">ACFOWZ_16595</name>
</gene>
<feature type="compositionally biased region" description="Basic and acidic residues" evidence="1">
    <location>
        <begin position="1"/>
        <end position="19"/>
    </location>
</feature>
<dbReference type="EMBL" id="JBHRZI010000014">
    <property type="protein sequence ID" value="MFC3893095.1"/>
    <property type="molecule type" value="Genomic_DNA"/>
</dbReference>
<evidence type="ECO:0000313" key="4">
    <source>
        <dbReference type="Proteomes" id="UP001595690"/>
    </source>
</evidence>
<organism evidence="3 4">
    <name type="scientific">Lentzea rhizosphaerae</name>
    <dbReference type="NCBI Taxonomy" id="2041025"/>
    <lineage>
        <taxon>Bacteria</taxon>
        <taxon>Bacillati</taxon>
        <taxon>Actinomycetota</taxon>
        <taxon>Actinomycetes</taxon>
        <taxon>Pseudonocardiales</taxon>
        <taxon>Pseudonocardiaceae</taxon>
        <taxon>Lentzea</taxon>
    </lineage>
</organism>
<reference evidence="4" key="1">
    <citation type="journal article" date="2019" name="Int. J. Syst. Evol. Microbiol.">
        <title>The Global Catalogue of Microorganisms (GCM) 10K type strain sequencing project: providing services to taxonomists for standard genome sequencing and annotation.</title>
        <authorList>
            <consortium name="The Broad Institute Genomics Platform"/>
            <consortium name="The Broad Institute Genome Sequencing Center for Infectious Disease"/>
            <person name="Wu L."/>
            <person name="Ma J."/>
        </authorList>
    </citation>
    <scope>NUCLEOTIDE SEQUENCE [LARGE SCALE GENOMIC DNA]</scope>
    <source>
        <strain evidence="4">CGMCC 4.7405</strain>
    </source>
</reference>
<keyword evidence="2" id="KW-0472">Membrane</keyword>
<dbReference type="RefSeq" id="WP_382373350.1">
    <property type="nucleotide sequence ID" value="NZ_JBHRZI010000014.1"/>
</dbReference>
<evidence type="ECO:0000256" key="2">
    <source>
        <dbReference type="SAM" id="Phobius"/>
    </source>
</evidence>
<feature type="region of interest" description="Disordered" evidence="1">
    <location>
        <begin position="1"/>
        <end position="23"/>
    </location>
</feature>
<keyword evidence="2" id="KW-1133">Transmembrane helix</keyword>
<evidence type="ECO:0000313" key="3">
    <source>
        <dbReference type="EMBL" id="MFC3893095.1"/>
    </source>
</evidence>
<comment type="caution">
    <text evidence="3">The sequence shown here is derived from an EMBL/GenBank/DDBJ whole genome shotgun (WGS) entry which is preliminary data.</text>
</comment>
<evidence type="ECO:0000256" key="1">
    <source>
        <dbReference type="SAM" id="MobiDB-lite"/>
    </source>
</evidence>
<proteinExistence type="predicted"/>
<keyword evidence="4" id="KW-1185">Reference proteome</keyword>
<name>A0ABV8BSV0_9PSEU</name>